<keyword evidence="5" id="KW-0238">DNA-binding</keyword>
<dbReference type="InterPro" id="IPR007219">
    <property type="entry name" value="XnlR_reg_dom"/>
</dbReference>
<evidence type="ECO:0000256" key="5">
    <source>
        <dbReference type="ARBA" id="ARBA00023125"/>
    </source>
</evidence>
<accession>A0A0G4NXT6</accession>
<feature type="domain" description="C2H2-type" evidence="11">
    <location>
        <begin position="44"/>
        <end position="71"/>
    </location>
</feature>
<dbReference type="InterPro" id="IPR013087">
    <property type="entry name" value="Znf_C2H2_type"/>
</dbReference>
<dbReference type="SMART" id="SM00066">
    <property type="entry name" value="GAL4"/>
    <property type="match status" value="1"/>
</dbReference>
<evidence type="ECO:0000313" key="13">
    <source>
        <dbReference type="Proteomes" id="UP000053732"/>
    </source>
</evidence>
<dbReference type="EMBL" id="HG793135">
    <property type="protein sequence ID" value="CRL18870.1"/>
    <property type="molecule type" value="Genomic_DNA"/>
</dbReference>
<dbReference type="GO" id="GO:0006351">
    <property type="term" value="P:DNA-templated transcription"/>
    <property type="evidence" value="ECO:0007669"/>
    <property type="project" value="InterPro"/>
</dbReference>
<feature type="domain" description="Zn(2)-C6 fungal-type" evidence="10">
    <location>
        <begin position="92"/>
        <end position="121"/>
    </location>
</feature>
<dbReference type="FunFam" id="3.30.160.60:FF:002343">
    <property type="entry name" value="Zinc finger protein 33A"/>
    <property type="match status" value="1"/>
</dbReference>
<dbReference type="SUPFAM" id="SSF57667">
    <property type="entry name" value="beta-beta-alpha zinc fingers"/>
    <property type="match status" value="1"/>
</dbReference>
<dbReference type="Pfam" id="PF04082">
    <property type="entry name" value="Fungal_trans"/>
    <property type="match status" value="1"/>
</dbReference>
<evidence type="ECO:0000256" key="7">
    <source>
        <dbReference type="ARBA" id="ARBA00023242"/>
    </source>
</evidence>
<reference evidence="12 13" key="1">
    <citation type="journal article" date="2014" name="Nat. Commun.">
        <title>Multiple recent horizontal transfers of a large genomic region in cheese making fungi.</title>
        <authorList>
            <person name="Cheeseman K."/>
            <person name="Ropars J."/>
            <person name="Renault P."/>
            <person name="Dupont J."/>
            <person name="Gouzy J."/>
            <person name="Branca A."/>
            <person name="Abraham A.L."/>
            <person name="Ceppi M."/>
            <person name="Conseiller E."/>
            <person name="Debuchy R."/>
            <person name="Malagnac F."/>
            <person name="Goarin A."/>
            <person name="Silar P."/>
            <person name="Lacoste S."/>
            <person name="Sallet E."/>
            <person name="Bensimon A."/>
            <person name="Giraud T."/>
            <person name="Brygoo Y."/>
        </authorList>
    </citation>
    <scope>NUCLEOTIDE SEQUENCE [LARGE SCALE GENOMIC DNA]</scope>
    <source>
        <strain evidence="13">FM 013</strain>
    </source>
</reference>
<keyword evidence="7" id="KW-0539">Nucleus</keyword>
<name>A0A0G4NXT6_PENC3</name>
<dbReference type="InterPro" id="IPR036864">
    <property type="entry name" value="Zn2-C6_fun-type_DNA-bd_sf"/>
</dbReference>
<dbReference type="InterPro" id="IPR001138">
    <property type="entry name" value="Zn2Cys6_DnaBD"/>
</dbReference>
<feature type="domain" description="C2H2-type" evidence="11">
    <location>
        <begin position="16"/>
        <end position="43"/>
    </location>
</feature>
<dbReference type="PANTHER" id="PTHR47660">
    <property type="entry name" value="TRANSCRIPTION FACTOR WITH C2H2 AND ZN(2)-CYS(6) DNA BINDING DOMAIN (EUROFUNG)-RELATED-RELATED"/>
    <property type="match status" value="1"/>
</dbReference>
<gene>
    <name evidence="12" type="ORF">PCAMFM013_S002g000740</name>
</gene>
<dbReference type="SUPFAM" id="SSF57701">
    <property type="entry name" value="Zn2/Cys6 DNA-binding domain"/>
    <property type="match status" value="1"/>
</dbReference>
<evidence type="ECO:0000256" key="4">
    <source>
        <dbReference type="ARBA" id="ARBA00023015"/>
    </source>
</evidence>
<dbReference type="PROSITE" id="PS00463">
    <property type="entry name" value="ZN2_CY6_FUNGAL_1"/>
    <property type="match status" value="1"/>
</dbReference>
<dbReference type="AlphaFoldDB" id="A0A0G4NXT6"/>
<keyword evidence="6" id="KW-0804">Transcription</keyword>
<evidence type="ECO:0000256" key="9">
    <source>
        <dbReference type="SAM" id="MobiDB-lite"/>
    </source>
</evidence>
<dbReference type="SMART" id="SM00355">
    <property type="entry name" value="ZnF_C2H2"/>
    <property type="match status" value="2"/>
</dbReference>
<dbReference type="PANTHER" id="PTHR47660:SF7">
    <property type="entry name" value="TRANSCRIPTION FACTOR WITH C2H2 AND ZN(2)-CYS(6) DNA BINDING DOMAIN (EUROFUNG)"/>
    <property type="match status" value="1"/>
</dbReference>
<dbReference type="GO" id="GO:0008270">
    <property type="term" value="F:zinc ion binding"/>
    <property type="evidence" value="ECO:0007669"/>
    <property type="project" value="UniProtKB-KW"/>
</dbReference>
<protein>
    <submittedName>
        <fullName evidence="12">Fungal transcriptional regulatory protein, N-terminal</fullName>
    </submittedName>
</protein>
<dbReference type="Proteomes" id="UP000053732">
    <property type="component" value="Unassembled WGS sequence"/>
</dbReference>
<evidence type="ECO:0000256" key="1">
    <source>
        <dbReference type="ARBA" id="ARBA00022723"/>
    </source>
</evidence>
<dbReference type="PROSITE" id="PS50048">
    <property type="entry name" value="ZN2_CY6_FUNGAL_2"/>
    <property type="match status" value="1"/>
</dbReference>
<evidence type="ECO:0000256" key="8">
    <source>
        <dbReference type="PROSITE-ProRule" id="PRU00042"/>
    </source>
</evidence>
<dbReference type="STRING" id="1429867.A0A0G4NXT6"/>
<feature type="compositionally biased region" description="Low complexity" evidence="9">
    <location>
        <begin position="140"/>
        <end position="174"/>
    </location>
</feature>
<keyword evidence="2 8" id="KW-0863">Zinc-finger</keyword>
<dbReference type="CDD" id="cd00067">
    <property type="entry name" value="GAL4"/>
    <property type="match status" value="1"/>
</dbReference>
<dbReference type="GO" id="GO:0003677">
    <property type="term" value="F:DNA binding"/>
    <property type="evidence" value="ECO:0007669"/>
    <property type="project" value="UniProtKB-KW"/>
</dbReference>
<evidence type="ECO:0000256" key="2">
    <source>
        <dbReference type="ARBA" id="ARBA00022771"/>
    </source>
</evidence>
<keyword evidence="1" id="KW-0479">Metal-binding</keyword>
<proteinExistence type="predicted"/>
<evidence type="ECO:0000256" key="6">
    <source>
        <dbReference type="ARBA" id="ARBA00023163"/>
    </source>
</evidence>
<sequence length="898" mass="99739">MASPRVPPTSMPTNLFQCGTCSQSFTRIDHLGRHVRSHTQEKPYRCSVCNKRFGRVDLLSRHSALHDPHRGSANTKRRCTEGNSASIRVSQACEGCAENHLRCDDDKPCRRCQRKGIRCSLPTGYVEGTPSTPVARLEANSPGNDGNSSSPLQQPQQPHHSHHPQQPQQPQQPQVVGGTCASLGFSNEIESVNPGNLSRLAPGRAIDVGEDLTARSDALLGAYSAVPPPDQEDLSPDPSPITRGGLVAFGLETNLDLSMVDLSFLESYNARAPFEYEAVTASTLAPLMQAVENEATQPDHAEREGESVQRLRWRFVPVTQDSGYAEHGNLLLGGQVGPDTPPKSLRNLDMGPGPDNCLDLASRDKILSIMLSQMPQPFSLNAASFPSPELLDRLIRYFLTVPFSSAGAWIHRSTFIPNKSRPELLLAMAAAGAVLTPDLTLRRLGFAMQEVVRHQLPAVFEADNTLIRDLELHQAFLLCLEISLWSANSRKMEISESFRHPLITMLRRRGRFDAARYPLITVHPIDTDRIVEDKWRLWVRQESIKRLVYHLRQHDAHCSMMLLTSPLMSYAELSLPLPACPALWNAPDAKQWKELVCAHQARGQPVSRPTPLTEYVLNMDLLESHRHMIDMRLSCNAVLHALWGLIWEYRQMSLLTSSRNNTSNSHSSTILGPSGLQSGGLIMASRHQQLTEMLNYFGIGYRNENALYWHSTLMHMHMSLEEIQLFAVSFEQSESVDRIPPAIEAWSDSKEGRQAVWHAAQIIREIRALAPQCLRDFAAVALYHSTLAMWAYGVGVAALNGTATAKVPVWVDSPETEHVQRFISFGRGQPMLHGDTSEVSAVDVCDPTAVLTLALRLMCHNHSGPDAHAPPLVKNIVHAVQKLLEVTTSCRPQQIIIE</sequence>
<keyword evidence="3" id="KW-0862">Zinc</keyword>
<dbReference type="Pfam" id="PF00172">
    <property type="entry name" value="Zn_clus"/>
    <property type="match status" value="1"/>
</dbReference>
<dbReference type="Gene3D" id="4.10.240.10">
    <property type="entry name" value="Zn(2)-C6 fungal-type DNA-binding domain"/>
    <property type="match status" value="1"/>
</dbReference>
<evidence type="ECO:0000259" key="11">
    <source>
        <dbReference type="PROSITE" id="PS50157"/>
    </source>
</evidence>
<feature type="region of interest" description="Disordered" evidence="9">
    <location>
        <begin position="123"/>
        <end position="179"/>
    </location>
</feature>
<dbReference type="Gene3D" id="3.30.160.60">
    <property type="entry name" value="Classic Zinc Finger"/>
    <property type="match status" value="2"/>
</dbReference>
<keyword evidence="4" id="KW-0805">Transcription regulation</keyword>
<keyword evidence="13" id="KW-1185">Reference proteome</keyword>
<evidence type="ECO:0000256" key="3">
    <source>
        <dbReference type="ARBA" id="ARBA00022833"/>
    </source>
</evidence>
<dbReference type="PROSITE" id="PS50157">
    <property type="entry name" value="ZINC_FINGER_C2H2_2"/>
    <property type="match status" value="2"/>
</dbReference>
<dbReference type="InterPro" id="IPR036236">
    <property type="entry name" value="Znf_C2H2_sf"/>
</dbReference>
<dbReference type="GO" id="GO:0000981">
    <property type="term" value="F:DNA-binding transcription factor activity, RNA polymerase II-specific"/>
    <property type="evidence" value="ECO:0007669"/>
    <property type="project" value="InterPro"/>
</dbReference>
<organism evidence="12 13">
    <name type="scientific">Penicillium camemberti (strain FM 013)</name>
    <dbReference type="NCBI Taxonomy" id="1429867"/>
    <lineage>
        <taxon>Eukaryota</taxon>
        <taxon>Fungi</taxon>
        <taxon>Dikarya</taxon>
        <taxon>Ascomycota</taxon>
        <taxon>Pezizomycotina</taxon>
        <taxon>Eurotiomycetes</taxon>
        <taxon>Eurotiomycetidae</taxon>
        <taxon>Eurotiales</taxon>
        <taxon>Aspergillaceae</taxon>
        <taxon>Penicillium</taxon>
    </lineage>
</organism>
<evidence type="ECO:0000313" key="12">
    <source>
        <dbReference type="EMBL" id="CRL18870.1"/>
    </source>
</evidence>
<dbReference type="PROSITE" id="PS00028">
    <property type="entry name" value="ZINC_FINGER_C2H2_1"/>
    <property type="match status" value="2"/>
</dbReference>
<evidence type="ECO:0000259" key="10">
    <source>
        <dbReference type="PROSITE" id="PS50048"/>
    </source>
</evidence>